<reference evidence="9" key="2">
    <citation type="submission" date="2007-04" db="EMBL/GenBank/DDBJ databases">
        <title>The genome of the human body louse.</title>
        <authorList>
            <consortium name="The Human Body Louse Genome Consortium"/>
            <person name="Kirkness E."/>
            <person name="Walenz B."/>
            <person name="Hass B."/>
            <person name="Bruggner R."/>
            <person name="Strausberg R."/>
        </authorList>
    </citation>
    <scope>NUCLEOTIDE SEQUENCE</scope>
    <source>
        <strain evidence="9">USDA</strain>
    </source>
</reference>
<dbReference type="HOGENOM" id="CLU_006332_10_1_1"/>
<dbReference type="PROSITE" id="PS00523">
    <property type="entry name" value="SULFATASE_1"/>
    <property type="match status" value="1"/>
</dbReference>
<evidence type="ECO:0000256" key="1">
    <source>
        <dbReference type="ARBA" id="ARBA00001913"/>
    </source>
</evidence>
<evidence type="ECO:0000256" key="4">
    <source>
        <dbReference type="ARBA" id="ARBA00022801"/>
    </source>
</evidence>
<evidence type="ECO:0000313" key="10">
    <source>
        <dbReference type="EnsemblMetazoa" id="PHUM168260-PA"/>
    </source>
</evidence>
<dbReference type="EC" id="3.1.6.12" evidence="9"/>
<dbReference type="OMA" id="SGYDMHR"/>
<evidence type="ECO:0000256" key="3">
    <source>
        <dbReference type="ARBA" id="ARBA00022723"/>
    </source>
</evidence>
<dbReference type="Proteomes" id="UP000009046">
    <property type="component" value="Unassembled WGS sequence"/>
</dbReference>
<keyword evidence="5" id="KW-0106">Calcium</keyword>
<accession>E0VFV8</accession>
<comment type="similarity">
    <text evidence="2">Belongs to the sulfatase family.</text>
</comment>
<dbReference type="InterPro" id="IPR047115">
    <property type="entry name" value="ARSB"/>
</dbReference>
<dbReference type="PROSITE" id="PS00149">
    <property type="entry name" value="SULFATASE_2"/>
    <property type="match status" value="1"/>
</dbReference>
<name>E0VFV8_PEDHC</name>
<protein>
    <submittedName>
        <fullName evidence="9">Arylsulfatase B, putative</fullName>
        <ecNumber evidence="9">3.1.6.12</ecNumber>
    </submittedName>
</protein>
<dbReference type="OrthoDB" id="103349at2759"/>
<proteinExistence type="inferred from homology"/>
<evidence type="ECO:0000313" key="9">
    <source>
        <dbReference type="EMBL" id="EEB12264.1"/>
    </source>
</evidence>
<sequence length="532" mass="60425">MDYFKFQQIFIIVLNLAVVCKSTAQQPPHIITILIDDLGWTDTGFHGSDQIKTPNMDALAYSGMILNRHYVLPSCTPSRSALLTGLYPIRTGMQGMPLKGGDVRNLPLSFKLKPEFLKNLGYRTHLVGKWHLGYRTINHLPNQRGFDSFFGYYNGYVDYFKFGHNQTVAGEKIEYFYGYDLHRNGEIYQTDKDTYATRLFTREAEKIIKNHNESEPLYLYFSHLATHTGDDDIGMEVPEDADVNKTYGHIKHYGRRAFAGCLEELDKSVGEVMEALKEKNMLDNSIILIMSDNGGHTVSVDLPPNWSSNWPLGGTKFTLFEGGVRSVALIWSPLLPKGVINDDFIHITDWLPTLYSAAGGNPKELGIFDGIDQWEALKRNSAVARENILLNIDDKTGSEGVIIENRWKVLKGGYKTYGSYDFHWGKPENIHPNPKYDPNDIINSQTGQIVSNLKHYKNSLNHSSIETLRKKSTVTCQPLVNNIPMNDYGFIEPSPEVRCKDFCLFDIINDQCEVNPVENNELIKFDNVESRT</sequence>
<keyword evidence="3" id="KW-0479">Metal-binding</keyword>
<dbReference type="CTD" id="8236656"/>
<dbReference type="Gene3D" id="3.40.720.10">
    <property type="entry name" value="Alkaline Phosphatase, subunit A"/>
    <property type="match status" value="1"/>
</dbReference>
<dbReference type="STRING" id="121224.E0VFV8"/>
<dbReference type="GO" id="GO:0046872">
    <property type="term" value="F:metal ion binding"/>
    <property type="evidence" value="ECO:0007669"/>
    <property type="project" value="UniProtKB-KW"/>
</dbReference>
<dbReference type="Gene3D" id="3.30.1120.10">
    <property type="match status" value="1"/>
</dbReference>
<dbReference type="GeneID" id="8236656"/>
<dbReference type="KEGG" id="phu:Phum_PHUM168260"/>
<reference evidence="10" key="3">
    <citation type="submission" date="2021-02" db="UniProtKB">
        <authorList>
            <consortium name="EnsemblMetazoa"/>
        </authorList>
    </citation>
    <scope>IDENTIFICATION</scope>
    <source>
        <strain evidence="10">USDA</strain>
    </source>
</reference>
<dbReference type="PANTHER" id="PTHR10342:SF273">
    <property type="entry name" value="RE14504P"/>
    <property type="match status" value="1"/>
</dbReference>
<keyword evidence="11" id="KW-1185">Reference proteome</keyword>
<dbReference type="SUPFAM" id="SSF53649">
    <property type="entry name" value="Alkaline phosphatase-like"/>
    <property type="match status" value="1"/>
</dbReference>
<keyword evidence="6" id="KW-0325">Glycoprotein</keyword>
<organism>
    <name type="scientific">Pediculus humanus subsp. corporis</name>
    <name type="common">Body louse</name>
    <dbReference type="NCBI Taxonomy" id="121224"/>
    <lineage>
        <taxon>Eukaryota</taxon>
        <taxon>Metazoa</taxon>
        <taxon>Ecdysozoa</taxon>
        <taxon>Arthropoda</taxon>
        <taxon>Hexapoda</taxon>
        <taxon>Insecta</taxon>
        <taxon>Pterygota</taxon>
        <taxon>Neoptera</taxon>
        <taxon>Paraneoptera</taxon>
        <taxon>Psocodea</taxon>
        <taxon>Troctomorpha</taxon>
        <taxon>Phthiraptera</taxon>
        <taxon>Anoplura</taxon>
        <taxon>Pediculidae</taxon>
        <taxon>Pediculus</taxon>
    </lineage>
</organism>
<dbReference type="EMBL" id="DS235124">
    <property type="protein sequence ID" value="EEB12264.1"/>
    <property type="molecule type" value="Genomic_DNA"/>
</dbReference>
<dbReference type="GO" id="GO:0003943">
    <property type="term" value="F:N-acetylgalactosamine-4-sulfatase activity"/>
    <property type="evidence" value="ECO:0007669"/>
    <property type="project" value="UniProtKB-EC"/>
</dbReference>
<dbReference type="RefSeq" id="XP_002425002.1">
    <property type="nucleotide sequence ID" value="XM_002424957.1"/>
</dbReference>
<dbReference type="InterPro" id="IPR017850">
    <property type="entry name" value="Alkaline_phosphatase_core_sf"/>
</dbReference>
<feature type="signal peptide" evidence="7">
    <location>
        <begin position="1"/>
        <end position="24"/>
    </location>
</feature>
<dbReference type="InterPro" id="IPR024607">
    <property type="entry name" value="Sulfatase_CS"/>
</dbReference>
<feature type="chain" id="PRO_5011412527" evidence="7">
    <location>
        <begin position="25"/>
        <end position="532"/>
    </location>
</feature>
<evidence type="ECO:0000256" key="2">
    <source>
        <dbReference type="ARBA" id="ARBA00008779"/>
    </source>
</evidence>
<dbReference type="AlphaFoldDB" id="E0VFV8"/>
<comment type="cofactor">
    <cofactor evidence="1">
        <name>Ca(2+)</name>
        <dbReference type="ChEBI" id="CHEBI:29108"/>
    </cofactor>
</comment>
<keyword evidence="4 9" id="KW-0378">Hydrolase</keyword>
<reference evidence="9" key="1">
    <citation type="submission" date="2007-04" db="EMBL/GenBank/DDBJ databases">
        <title>Annotation of Pediculus humanus corporis strain USDA.</title>
        <authorList>
            <person name="Kirkness E."/>
            <person name="Hannick L."/>
            <person name="Hass B."/>
            <person name="Bruggner R."/>
            <person name="Lawson D."/>
            <person name="Bidwell S."/>
            <person name="Joardar V."/>
            <person name="Caler E."/>
            <person name="Walenz B."/>
            <person name="Inman J."/>
            <person name="Schobel S."/>
            <person name="Galinsky K."/>
            <person name="Amedeo P."/>
            <person name="Strausberg R."/>
        </authorList>
    </citation>
    <scope>NUCLEOTIDE SEQUENCE</scope>
    <source>
        <strain evidence="9">USDA</strain>
    </source>
</reference>
<evidence type="ECO:0000256" key="7">
    <source>
        <dbReference type="SAM" id="SignalP"/>
    </source>
</evidence>
<gene>
    <name evidence="10" type="primary">8236656</name>
    <name evidence="9" type="ORF">Phum_PHUM168260</name>
</gene>
<dbReference type="EMBL" id="AAZO01001953">
    <property type="status" value="NOT_ANNOTATED_CDS"/>
    <property type="molecule type" value="Genomic_DNA"/>
</dbReference>
<dbReference type="InterPro" id="IPR000917">
    <property type="entry name" value="Sulfatase_N"/>
</dbReference>
<dbReference type="VEuPathDB" id="VectorBase:PHUM168260"/>
<dbReference type="Pfam" id="PF00884">
    <property type="entry name" value="Sulfatase"/>
    <property type="match status" value="1"/>
</dbReference>
<evidence type="ECO:0000256" key="5">
    <source>
        <dbReference type="ARBA" id="ARBA00022837"/>
    </source>
</evidence>
<dbReference type="CDD" id="cd16029">
    <property type="entry name" value="4-S"/>
    <property type="match status" value="1"/>
</dbReference>
<keyword evidence="7" id="KW-0732">Signal</keyword>
<dbReference type="InParanoid" id="E0VFV8"/>
<evidence type="ECO:0000259" key="8">
    <source>
        <dbReference type="Pfam" id="PF00884"/>
    </source>
</evidence>
<feature type="domain" description="Sulfatase N-terminal" evidence="8">
    <location>
        <begin position="28"/>
        <end position="359"/>
    </location>
</feature>
<dbReference type="EnsemblMetazoa" id="PHUM168260-RA">
    <property type="protein sequence ID" value="PHUM168260-PA"/>
    <property type="gene ID" value="PHUM168260"/>
</dbReference>
<evidence type="ECO:0000313" key="11">
    <source>
        <dbReference type="Proteomes" id="UP000009046"/>
    </source>
</evidence>
<dbReference type="eggNOG" id="KOG3867">
    <property type="taxonomic scope" value="Eukaryota"/>
</dbReference>
<evidence type="ECO:0000256" key="6">
    <source>
        <dbReference type="ARBA" id="ARBA00023180"/>
    </source>
</evidence>
<dbReference type="PANTHER" id="PTHR10342">
    <property type="entry name" value="ARYLSULFATASE"/>
    <property type="match status" value="1"/>
</dbReference>